<dbReference type="Pfam" id="PF00535">
    <property type="entry name" value="Glycos_transf_2"/>
    <property type="match status" value="1"/>
</dbReference>
<keyword evidence="3" id="KW-0808">Transferase</keyword>
<organism evidence="3 4">
    <name type="scientific">Microbacterium protaetiae</name>
    <dbReference type="NCBI Taxonomy" id="2509458"/>
    <lineage>
        <taxon>Bacteria</taxon>
        <taxon>Bacillati</taxon>
        <taxon>Actinomycetota</taxon>
        <taxon>Actinomycetes</taxon>
        <taxon>Micrococcales</taxon>
        <taxon>Microbacteriaceae</taxon>
        <taxon>Microbacterium</taxon>
    </lineage>
</organism>
<evidence type="ECO:0000256" key="1">
    <source>
        <dbReference type="SAM" id="MobiDB-lite"/>
    </source>
</evidence>
<evidence type="ECO:0000313" key="4">
    <source>
        <dbReference type="Proteomes" id="UP000293995"/>
    </source>
</evidence>
<sequence>MARLGSRAGTGWRADDARGGCRGIHPSPFRRAPSSVNRVRDPEMLKVSVIVPTYRSTAHLDELVASLDRQSMPQDDFEVLLIDDGSPDDTYARLAQFAKTRPNYRVFRLPPSGWPSRPRNHGIDQARGQYTVFIDHDDRLFPDALQAAHALATRAGADVLDGKESKSDTPCWAMRDIATDVENAIDWIEPHPLLPMNPHKMFRTAFLHEQGIRFPEGGRQIWEDIGFDIAAHARAEVVSLMVETPFYYWNRPEHATTSGTFHDSLDEYLDAIARVFAWIDDELTQPRFAELLPRFRAYQLRMRLLPLFRWDKRTDAQRARIRDFAAALLDRVPADTDQYLDPWRRIGVALLRAGRFDLIGQHMPTWPPLECAPRAREPRWREQGLTVEVDLDWRYERFVVWRGGRAMLDLDPEVARFATEYALDIDVTDDLGAAEYAVDRRSRGEKVDWMLGHGVGAEPRPGSDGGPVHAAARLPLMWDAADDGTAHEGVWDLYVRTAVMRTRIVRRVRTAWQGRSWAIVDGRPVAVYSARDGGLSVDVGQTLFTVVDDPLAAASLTGNELVITLPHVAVLSEADVAGELVSSRGERLACRLVSAGGSASVRAMRPRPGRYAVEFGSVRSRLRIHLTRAGRVRVIHTPQRTPREVVAALRRRLAARLRRR</sequence>
<dbReference type="CDD" id="cd00761">
    <property type="entry name" value="Glyco_tranf_GTA_type"/>
    <property type="match status" value="1"/>
</dbReference>
<reference evidence="3 4" key="1">
    <citation type="submission" date="2019-01" db="EMBL/GenBank/DDBJ databases">
        <title>Genome sequencing of strain DFW100M-13.</title>
        <authorList>
            <person name="Heo J."/>
            <person name="Kim S.-J."/>
            <person name="Kim J.-S."/>
            <person name="Hong S.-B."/>
            <person name="Kwon S.-W."/>
        </authorList>
    </citation>
    <scope>NUCLEOTIDE SEQUENCE [LARGE SCALE GENOMIC DNA]</scope>
    <source>
        <strain evidence="3 4">DFW100M-13</strain>
    </source>
</reference>
<gene>
    <name evidence="3" type="ORF">ET475_13995</name>
</gene>
<dbReference type="SUPFAM" id="SSF53448">
    <property type="entry name" value="Nucleotide-diphospho-sugar transferases"/>
    <property type="match status" value="1"/>
</dbReference>
<protein>
    <submittedName>
        <fullName evidence="3">Glycosyltransferase family 2 protein</fullName>
    </submittedName>
</protein>
<dbReference type="AlphaFoldDB" id="A0A4P6EIB4"/>
<accession>A0A4P6EIB4</accession>
<keyword evidence="4" id="KW-1185">Reference proteome</keyword>
<dbReference type="InterPro" id="IPR029044">
    <property type="entry name" value="Nucleotide-diphossugar_trans"/>
</dbReference>
<dbReference type="PANTHER" id="PTHR22916:SF3">
    <property type="entry name" value="UDP-GLCNAC:BETAGAL BETA-1,3-N-ACETYLGLUCOSAMINYLTRANSFERASE-LIKE PROTEIN 1"/>
    <property type="match status" value="1"/>
</dbReference>
<proteinExistence type="predicted"/>
<feature type="region of interest" description="Disordered" evidence="1">
    <location>
        <begin position="1"/>
        <end position="35"/>
    </location>
</feature>
<dbReference type="KEGG" id="mprt:ET475_13995"/>
<dbReference type="Proteomes" id="UP000293995">
    <property type="component" value="Chromosome"/>
</dbReference>
<dbReference type="Gene3D" id="3.90.550.10">
    <property type="entry name" value="Spore Coat Polysaccharide Biosynthesis Protein SpsA, Chain A"/>
    <property type="match status" value="1"/>
</dbReference>
<dbReference type="PANTHER" id="PTHR22916">
    <property type="entry name" value="GLYCOSYLTRANSFERASE"/>
    <property type="match status" value="1"/>
</dbReference>
<name>A0A4P6EIB4_9MICO</name>
<evidence type="ECO:0000259" key="2">
    <source>
        <dbReference type="Pfam" id="PF00535"/>
    </source>
</evidence>
<feature type="domain" description="Glycosyltransferase 2-like" evidence="2">
    <location>
        <begin position="48"/>
        <end position="162"/>
    </location>
</feature>
<dbReference type="EMBL" id="CP035494">
    <property type="protein sequence ID" value="QAY60989.1"/>
    <property type="molecule type" value="Genomic_DNA"/>
</dbReference>
<evidence type="ECO:0000313" key="3">
    <source>
        <dbReference type="EMBL" id="QAY60989.1"/>
    </source>
</evidence>
<dbReference type="GO" id="GO:0016758">
    <property type="term" value="F:hexosyltransferase activity"/>
    <property type="evidence" value="ECO:0007669"/>
    <property type="project" value="UniProtKB-ARBA"/>
</dbReference>
<dbReference type="InterPro" id="IPR001173">
    <property type="entry name" value="Glyco_trans_2-like"/>
</dbReference>
<dbReference type="OrthoDB" id="3171021at2"/>